<organism evidence="2 3">
    <name type="scientific">Ascochyta lentis</name>
    <dbReference type="NCBI Taxonomy" id="205686"/>
    <lineage>
        <taxon>Eukaryota</taxon>
        <taxon>Fungi</taxon>
        <taxon>Dikarya</taxon>
        <taxon>Ascomycota</taxon>
        <taxon>Pezizomycotina</taxon>
        <taxon>Dothideomycetes</taxon>
        <taxon>Pleosporomycetidae</taxon>
        <taxon>Pleosporales</taxon>
        <taxon>Pleosporineae</taxon>
        <taxon>Didymellaceae</taxon>
        <taxon>Ascochyta</taxon>
    </lineage>
</organism>
<keyword evidence="3" id="KW-1185">Reference proteome</keyword>
<proteinExistence type="predicted"/>
<sequence>MDFKQASTESYLYKPLHNAKKDIRLLLLHGREENKLEDDTIRCSLQHIPLQNATSFEALSYVWGEAAGERAILLNGQRYTTTNNLYTALVHLRRNNEDRCLWIDALCIDQTSINERKDQVAQMHLIYRQASSVTVFLGELWEGFDAVKDMIEAGSRRSLHWSPSLQPHVVAQGMDTGSKVLQGYIHEFLSTPWWSRLWTVQEYCLARHVIFQHGDRIIDNAVLERCVDNYYYHREVCCKNSEPFTDPQSSNPLEKRSLSTGLDKLLRLCMYRRVGNPRYLITISDFRSRQCLDPLDKIYSILGLLNQHVRDLVTPDYTRSPREVYEEVALATIRATESFDTLSFVYGERTASLSIPSLVPDWTAQVDPWTYEPLRIRERQIKLYNASNGTSVDLHDAAPGGITASGIFGDQTAAFAKEDLSRSTLLACRNLANFDDNTEGVYADKRTAFWHTLCGGMISDWPQGLHKELSYRSIDESDFPLFQRWQEYIDADMARGVIDLEIHRFHLAFVVVSALRRFIVTEKGYMGWAPVDVEVGDTVVLLSGGKVPYVLRPAKGEMTSAVEASGIVSDGRDETEPRSYTFVGDAYVHGMMQGECYKDKLDVFRLV</sequence>
<dbReference type="AlphaFoldDB" id="A0A8H7MHW0"/>
<dbReference type="OrthoDB" id="2157530at2759"/>
<evidence type="ECO:0000313" key="3">
    <source>
        <dbReference type="Proteomes" id="UP000651452"/>
    </source>
</evidence>
<evidence type="ECO:0000313" key="2">
    <source>
        <dbReference type="EMBL" id="KAF9696939.1"/>
    </source>
</evidence>
<dbReference type="PANTHER" id="PTHR24148:SF73">
    <property type="entry name" value="HET DOMAIN PROTEIN (AFU_ORTHOLOGUE AFUA_8G01020)"/>
    <property type="match status" value="1"/>
</dbReference>
<evidence type="ECO:0000259" key="1">
    <source>
        <dbReference type="Pfam" id="PF06985"/>
    </source>
</evidence>
<comment type="caution">
    <text evidence="2">The sequence shown here is derived from an EMBL/GenBank/DDBJ whole genome shotgun (WGS) entry which is preliminary data.</text>
</comment>
<dbReference type="InterPro" id="IPR010730">
    <property type="entry name" value="HET"/>
</dbReference>
<dbReference type="Proteomes" id="UP000651452">
    <property type="component" value="Unassembled WGS sequence"/>
</dbReference>
<dbReference type="InterPro" id="IPR052895">
    <property type="entry name" value="HetReg/Transcr_Mod"/>
</dbReference>
<dbReference type="Pfam" id="PF26639">
    <property type="entry name" value="Het-6_barrel"/>
    <property type="match status" value="1"/>
</dbReference>
<accession>A0A8H7MHW0</accession>
<reference evidence="2" key="2">
    <citation type="submission" date="2020-09" db="EMBL/GenBank/DDBJ databases">
        <title>Reference genome assembly for Australian Ascochyta lentis isolate Al4.</title>
        <authorList>
            <person name="Lee R.C."/>
            <person name="Farfan-Caceres L.M."/>
            <person name="Debler J.W."/>
            <person name="Williams A.H."/>
            <person name="Henares B.M."/>
        </authorList>
    </citation>
    <scope>NUCLEOTIDE SEQUENCE</scope>
    <source>
        <strain evidence="2">Al4</strain>
    </source>
</reference>
<reference evidence="2" key="1">
    <citation type="submission" date="2018-12" db="EMBL/GenBank/DDBJ databases">
        <authorList>
            <person name="Syme R.A."/>
            <person name="Farfan-Caceres L."/>
            <person name="Lichtenzveig J."/>
        </authorList>
    </citation>
    <scope>NUCLEOTIDE SEQUENCE</scope>
    <source>
        <strain evidence="2">Al4</strain>
    </source>
</reference>
<name>A0A8H7MHW0_9PLEO</name>
<dbReference type="EMBL" id="RZGK01000008">
    <property type="protein sequence ID" value="KAF9696939.1"/>
    <property type="molecule type" value="Genomic_DNA"/>
</dbReference>
<feature type="domain" description="Heterokaryon incompatibility" evidence="1">
    <location>
        <begin position="56"/>
        <end position="202"/>
    </location>
</feature>
<protein>
    <recommendedName>
        <fullName evidence="1">Heterokaryon incompatibility domain-containing protein</fullName>
    </recommendedName>
</protein>
<gene>
    <name evidence="2" type="ORF">EKO04_004716</name>
</gene>
<dbReference type="PANTHER" id="PTHR24148">
    <property type="entry name" value="ANKYRIN REPEAT DOMAIN-CONTAINING PROTEIN 39 HOMOLOG-RELATED"/>
    <property type="match status" value="1"/>
</dbReference>
<dbReference type="Pfam" id="PF06985">
    <property type="entry name" value="HET"/>
    <property type="match status" value="1"/>
</dbReference>